<sequence>MAARPEALATVRTVTGALASFEGLDTDRAADLALAVDEACTVLIAMADAGTSLLLVEDPGTRELHVEVSATCDSADPSVDEILNAFSRRVLESLADDVSTFVDGADWRGGADDAVIPVLGISLTMRRWPAPRC</sequence>
<dbReference type="RefSeq" id="WP_308170511.1">
    <property type="nucleotide sequence ID" value="NZ_VOMB01000012.1"/>
</dbReference>
<gene>
    <name evidence="2" type="ORF">FR943_09040</name>
</gene>
<protein>
    <submittedName>
        <fullName evidence="2">ATP-binding protein</fullName>
    </submittedName>
</protein>
<keyword evidence="2" id="KW-0067">ATP-binding</keyword>
<dbReference type="Pfam" id="PF13581">
    <property type="entry name" value="HATPase_c_2"/>
    <property type="match status" value="1"/>
</dbReference>
<dbReference type="Gene3D" id="3.30.565.10">
    <property type="entry name" value="Histidine kinase-like ATPase, C-terminal domain"/>
    <property type="match status" value="1"/>
</dbReference>
<name>A0ABS6KL25_9MYCO</name>
<dbReference type="InterPro" id="IPR036890">
    <property type="entry name" value="HATPase_C_sf"/>
</dbReference>
<comment type="caution">
    <text evidence="2">The sequence shown here is derived from an EMBL/GenBank/DDBJ whole genome shotgun (WGS) entry which is preliminary data.</text>
</comment>
<proteinExistence type="predicted"/>
<dbReference type="InterPro" id="IPR003594">
    <property type="entry name" value="HATPase_dom"/>
</dbReference>
<accession>A0ABS6KL25</accession>
<dbReference type="Proteomes" id="UP000812982">
    <property type="component" value="Unassembled WGS sequence"/>
</dbReference>
<evidence type="ECO:0000259" key="1">
    <source>
        <dbReference type="Pfam" id="PF13581"/>
    </source>
</evidence>
<evidence type="ECO:0000313" key="2">
    <source>
        <dbReference type="EMBL" id="MBU9763986.1"/>
    </source>
</evidence>
<organism evidence="2 3">
    <name type="scientific">[Mycobacterium] fortunisiensis</name>
    <dbReference type="NCBI Taxonomy" id="2600579"/>
    <lineage>
        <taxon>Bacteria</taxon>
        <taxon>Bacillati</taxon>
        <taxon>Actinomycetota</taxon>
        <taxon>Actinomycetes</taxon>
        <taxon>Mycobacteriales</taxon>
        <taxon>Mycobacteriaceae</taxon>
        <taxon>Mycolicibacterium</taxon>
    </lineage>
</organism>
<dbReference type="GO" id="GO:0005524">
    <property type="term" value="F:ATP binding"/>
    <property type="evidence" value="ECO:0007669"/>
    <property type="project" value="UniProtKB-KW"/>
</dbReference>
<dbReference type="EMBL" id="VOMB01000012">
    <property type="protein sequence ID" value="MBU9763986.1"/>
    <property type="molecule type" value="Genomic_DNA"/>
</dbReference>
<evidence type="ECO:0000313" key="3">
    <source>
        <dbReference type="Proteomes" id="UP000812982"/>
    </source>
</evidence>
<keyword evidence="2" id="KW-0547">Nucleotide-binding</keyword>
<reference evidence="2 3" key="1">
    <citation type="journal article" date="2021" name="Sci. Rep.">
        <title>Phenotypic and genomic hallmarks of a novel, potentially pathogenic rapidly growing Mycobacterium species related to the Mycobacterium fortuitum complex.</title>
        <authorList>
            <person name="Gharbi R."/>
            <person name="Khanna V."/>
            <person name="Frigui W."/>
            <person name="Mhenni B."/>
            <person name="Brosch R."/>
            <person name="Mardassi H."/>
        </authorList>
    </citation>
    <scope>NUCLEOTIDE SEQUENCE [LARGE SCALE GENOMIC DNA]</scope>
    <source>
        <strain evidence="2 3">TNTM28</strain>
    </source>
</reference>
<keyword evidence="3" id="KW-1185">Reference proteome</keyword>
<feature type="domain" description="Histidine kinase/HSP90-like ATPase" evidence="1">
    <location>
        <begin position="2"/>
        <end position="69"/>
    </location>
</feature>